<keyword evidence="2" id="KW-0378">Hydrolase</keyword>
<accession>A0ABW5S100</accession>
<dbReference type="InterPro" id="IPR029058">
    <property type="entry name" value="AB_hydrolase_fold"/>
</dbReference>
<evidence type="ECO:0000313" key="2">
    <source>
        <dbReference type="EMBL" id="MFD2693456.1"/>
    </source>
</evidence>
<dbReference type="PANTHER" id="PTHR43798">
    <property type="entry name" value="MONOACYLGLYCEROL LIPASE"/>
    <property type="match status" value="1"/>
</dbReference>
<dbReference type="EMBL" id="JBHUMQ010000017">
    <property type="protein sequence ID" value="MFD2693456.1"/>
    <property type="molecule type" value="Genomic_DNA"/>
</dbReference>
<protein>
    <submittedName>
        <fullName evidence="2">Alpha/beta fold hydrolase</fullName>
    </submittedName>
</protein>
<gene>
    <name evidence="2" type="ORF">ACFSUE_07430</name>
</gene>
<dbReference type="InterPro" id="IPR050266">
    <property type="entry name" value="AB_hydrolase_sf"/>
</dbReference>
<feature type="domain" description="AB hydrolase-1" evidence="1">
    <location>
        <begin position="22"/>
        <end position="246"/>
    </location>
</feature>
<dbReference type="InterPro" id="IPR000073">
    <property type="entry name" value="AB_hydrolase_1"/>
</dbReference>
<proteinExistence type="predicted"/>
<dbReference type="Proteomes" id="UP001597399">
    <property type="component" value="Unassembled WGS sequence"/>
</dbReference>
<sequence>MATLSTDESTQIYYEERGDGNPSILLIHGVTSSHFAFDREFAWMNKEHLVIRYDLRGHGESSKPENYTLDDHIHDGIELITQLGLRNVILLGESLGSYVAQGIATRRPDLLSKLILVVPTAHGEGSSFGNLQREHAHELVGKTSEEAFRILSSYVIHTPSRVDPIVAQTLQYDHLTPIQKKAATKSITRFDFRAELSKIKLPALVISGKFDILNPPGFGREVADLIPDAQFIEFENEGHMLRLENPERFKEVTSNFLNES</sequence>
<dbReference type="SUPFAM" id="SSF53474">
    <property type="entry name" value="alpha/beta-Hydrolases"/>
    <property type="match status" value="1"/>
</dbReference>
<dbReference type="GO" id="GO:0016787">
    <property type="term" value="F:hydrolase activity"/>
    <property type="evidence" value="ECO:0007669"/>
    <property type="project" value="UniProtKB-KW"/>
</dbReference>
<dbReference type="RefSeq" id="WP_253060263.1">
    <property type="nucleotide sequence ID" value="NZ_JAMXWM010000005.1"/>
</dbReference>
<dbReference type="PRINTS" id="PR00111">
    <property type="entry name" value="ABHYDROLASE"/>
</dbReference>
<dbReference type="Gene3D" id="3.40.50.1820">
    <property type="entry name" value="alpha/beta hydrolase"/>
    <property type="match status" value="1"/>
</dbReference>
<dbReference type="Pfam" id="PF00561">
    <property type="entry name" value="Abhydrolase_1"/>
    <property type="match status" value="1"/>
</dbReference>
<keyword evidence="3" id="KW-1185">Reference proteome</keyword>
<name>A0ABW5S100_9BACL</name>
<evidence type="ECO:0000259" key="1">
    <source>
        <dbReference type="Pfam" id="PF00561"/>
    </source>
</evidence>
<evidence type="ECO:0000313" key="3">
    <source>
        <dbReference type="Proteomes" id="UP001597399"/>
    </source>
</evidence>
<reference evidence="3" key="1">
    <citation type="journal article" date="2019" name="Int. J. Syst. Evol. Microbiol.">
        <title>The Global Catalogue of Microorganisms (GCM) 10K type strain sequencing project: providing services to taxonomists for standard genome sequencing and annotation.</title>
        <authorList>
            <consortium name="The Broad Institute Genomics Platform"/>
            <consortium name="The Broad Institute Genome Sequencing Center for Infectious Disease"/>
            <person name="Wu L."/>
            <person name="Ma J."/>
        </authorList>
    </citation>
    <scope>NUCLEOTIDE SEQUENCE [LARGE SCALE GENOMIC DNA]</scope>
    <source>
        <strain evidence="3">TISTR 2466</strain>
    </source>
</reference>
<organism evidence="2 3">
    <name type="scientific">Sporolactobacillus shoreicorticis</name>
    <dbReference type="NCBI Taxonomy" id="1923877"/>
    <lineage>
        <taxon>Bacteria</taxon>
        <taxon>Bacillati</taxon>
        <taxon>Bacillota</taxon>
        <taxon>Bacilli</taxon>
        <taxon>Bacillales</taxon>
        <taxon>Sporolactobacillaceae</taxon>
        <taxon>Sporolactobacillus</taxon>
    </lineage>
</organism>
<comment type="caution">
    <text evidence="2">The sequence shown here is derived from an EMBL/GenBank/DDBJ whole genome shotgun (WGS) entry which is preliminary data.</text>
</comment>